<accession>A0AAV5SY18</accession>
<name>A0AAV5SY18_9BILA</name>
<sequence length="178" mass="19554">MDQAKEKEYPFPSTSMDKKSTPTGSSGSVDSIGTRNVVVTVISHSGTKVQLMLKAFGLKKKKGMLNSIVTHFKKPGSPSKLLLNGQFTNFDLTSSSLRFTLNVQTDKKKKKGNANRVDTFNIDIKQFPSSVNAESAEFEVLEPASGECFILLTLKVDNINCNWKEFMAEHGTIDASTL</sequence>
<comment type="caution">
    <text evidence="2">The sequence shown here is derived from an EMBL/GenBank/DDBJ whole genome shotgun (WGS) entry which is preliminary data.</text>
</comment>
<dbReference type="Proteomes" id="UP001432027">
    <property type="component" value="Unassembled WGS sequence"/>
</dbReference>
<evidence type="ECO:0000256" key="1">
    <source>
        <dbReference type="SAM" id="MobiDB-lite"/>
    </source>
</evidence>
<evidence type="ECO:0000313" key="2">
    <source>
        <dbReference type="EMBL" id="GMS85513.1"/>
    </source>
</evidence>
<gene>
    <name evidence="2" type="ORF">PENTCL1PPCAC_7688</name>
</gene>
<protein>
    <recommendedName>
        <fullName evidence="4">Ubiquitin-like domain-containing protein</fullName>
    </recommendedName>
</protein>
<feature type="region of interest" description="Disordered" evidence="1">
    <location>
        <begin position="1"/>
        <end position="29"/>
    </location>
</feature>
<evidence type="ECO:0000313" key="3">
    <source>
        <dbReference type="Proteomes" id="UP001432027"/>
    </source>
</evidence>
<reference evidence="2" key="1">
    <citation type="submission" date="2023-10" db="EMBL/GenBank/DDBJ databases">
        <title>Genome assembly of Pristionchus species.</title>
        <authorList>
            <person name="Yoshida K."/>
            <person name="Sommer R.J."/>
        </authorList>
    </citation>
    <scope>NUCLEOTIDE SEQUENCE</scope>
    <source>
        <strain evidence="2">RS0144</strain>
    </source>
</reference>
<keyword evidence="3" id="KW-1185">Reference proteome</keyword>
<dbReference type="EMBL" id="BTSX01000002">
    <property type="protein sequence ID" value="GMS85513.1"/>
    <property type="molecule type" value="Genomic_DNA"/>
</dbReference>
<proteinExistence type="predicted"/>
<evidence type="ECO:0008006" key="4">
    <source>
        <dbReference type="Google" id="ProtNLM"/>
    </source>
</evidence>
<organism evidence="2 3">
    <name type="scientific">Pristionchus entomophagus</name>
    <dbReference type="NCBI Taxonomy" id="358040"/>
    <lineage>
        <taxon>Eukaryota</taxon>
        <taxon>Metazoa</taxon>
        <taxon>Ecdysozoa</taxon>
        <taxon>Nematoda</taxon>
        <taxon>Chromadorea</taxon>
        <taxon>Rhabditida</taxon>
        <taxon>Rhabditina</taxon>
        <taxon>Diplogasteromorpha</taxon>
        <taxon>Diplogasteroidea</taxon>
        <taxon>Neodiplogasteridae</taxon>
        <taxon>Pristionchus</taxon>
    </lineage>
</organism>
<dbReference type="AlphaFoldDB" id="A0AAV5SY18"/>